<keyword evidence="5" id="KW-0472">Membrane</keyword>
<dbReference type="InterPro" id="IPR050954">
    <property type="entry name" value="ET_IronSulfur_Cluster-Binding"/>
</dbReference>
<dbReference type="EMBL" id="JACNJD010000092">
    <property type="protein sequence ID" value="MBC8176110.1"/>
    <property type="molecule type" value="Genomic_DNA"/>
</dbReference>
<keyword evidence="3" id="KW-0408">Iron</keyword>
<keyword evidence="4" id="KW-0411">Iron-sulfur</keyword>
<evidence type="ECO:0000313" key="7">
    <source>
        <dbReference type="EMBL" id="MBC8176110.1"/>
    </source>
</evidence>
<dbReference type="Pfam" id="PF13247">
    <property type="entry name" value="Fer4_11"/>
    <property type="match status" value="1"/>
</dbReference>
<dbReference type="CDD" id="cd10551">
    <property type="entry name" value="PsrB"/>
    <property type="match status" value="1"/>
</dbReference>
<sequence length="268" mass="30412">MGKPDAKLDKERRAFIKKVLNGTIAGSLLLVIPMPIGAGTPEVPEQIPGIRGKKWDMFHQRFAFIVDITRCIGCGSCCVADRREFNVPEGYYRTWVERYLKDFNDQVYVDSPHGGFDGYQSPRTDIDVEVRDTFFVPKLCNMCKEPPCVQVCPVGATFKTPDGFVLVDRERCVGCAYCIQACPYSSRYLDPVTRTAEKCTWCYHRVRKGLLPACVNVCPTGARKFGDLNDKNSEVYKLLHEHEVLTVLKKDMGTYPALYYKGLRREVV</sequence>
<reference evidence="7 8" key="1">
    <citation type="submission" date="2020-08" db="EMBL/GenBank/DDBJ databases">
        <title>Bridging the membrane lipid divide: bacteria of the FCB group superphylum have the potential to synthesize archaeal ether lipids.</title>
        <authorList>
            <person name="Villanueva L."/>
            <person name="Von Meijenfeldt F.A.B."/>
            <person name="Westbye A.B."/>
            <person name="Yadav S."/>
            <person name="Hopmans E.C."/>
            <person name="Dutilh B.E."/>
            <person name="Sinninghe Damste J.S."/>
        </authorList>
    </citation>
    <scope>NUCLEOTIDE SEQUENCE [LARGE SCALE GENOMIC DNA]</scope>
    <source>
        <strain evidence="7">NIOZ-UU27</strain>
    </source>
</reference>
<evidence type="ECO:0000256" key="1">
    <source>
        <dbReference type="ARBA" id="ARBA00022485"/>
    </source>
</evidence>
<keyword evidence="2" id="KW-0479">Metal-binding</keyword>
<gene>
    <name evidence="7" type="ORF">H8E19_01795</name>
</gene>
<dbReference type="GO" id="GO:0051539">
    <property type="term" value="F:4 iron, 4 sulfur cluster binding"/>
    <property type="evidence" value="ECO:0007669"/>
    <property type="project" value="UniProtKB-KW"/>
</dbReference>
<dbReference type="Gene3D" id="3.30.70.20">
    <property type="match status" value="2"/>
</dbReference>
<keyword evidence="5" id="KW-0812">Transmembrane</keyword>
<dbReference type="PROSITE" id="PS51379">
    <property type="entry name" value="4FE4S_FER_2"/>
    <property type="match status" value="2"/>
</dbReference>
<evidence type="ECO:0000313" key="8">
    <source>
        <dbReference type="Proteomes" id="UP000650524"/>
    </source>
</evidence>
<dbReference type="InterPro" id="IPR017900">
    <property type="entry name" value="4Fe4S_Fe_S_CS"/>
</dbReference>
<evidence type="ECO:0000256" key="4">
    <source>
        <dbReference type="ARBA" id="ARBA00023014"/>
    </source>
</evidence>
<dbReference type="Proteomes" id="UP000650524">
    <property type="component" value="Unassembled WGS sequence"/>
</dbReference>
<keyword evidence="5" id="KW-1133">Transmembrane helix</keyword>
<evidence type="ECO:0000256" key="5">
    <source>
        <dbReference type="SAM" id="Phobius"/>
    </source>
</evidence>
<dbReference type="PANTHER" id="PTHR43177">
    <property type="entry name" value="PROTEIN NRFC"/>
    <property type="match status" value="1"/>
</dbReference>
<name>A0A8J6MX29_9DELT</name>
<feature type="domain" description="4Fe-4S ferredoxin-type" evidence="6">
    <location>
        <begin position="163"/>
        <end position="192"/>
    </location>
</feature>
<dbReference type="PANTHER" id="PTHR43177:SF3">
    <property type="entry name" value="PROTEIN NRFC HOMOLOG"/>
    <property type="match status" value="1"/>
</dbReference>
<dbReference type="GO" id="GO:0046872">
    <property type="term" value="F:metal ion binding"/>
    <property type="evidence" value="ECO:0007669"/>
    <property type="project" value="UniProtKB-KW"/>
</dbReference>
<feature type="domain" description="4Fe-4S ferredoxin-type" evidence="6">
    <location>
        <begin position="131"/>
        <end position="162"/>
    </location>
</feature>
<dbReference type="AlphaFoldDB" id="A0A8J6MX29"/>
<dbReference type="SUPFAM" id="SSF54862">
    <property type="entry name" value="4Fe-4S ferredoxins"/>
    <property type="match status" value="1"/>
</dbReference>
<proteinExistence type="predicted"/>
<evidence type="ECO:0000259" key="6">
    <source>
        <dbReference type="PROSITE" id="PS51379"/>
    </source>
</evidence>
<evidence type="ECO:0000256" key="2">
    <source>
        <dbReference type="ARBA" id="ARBA00022723"/>
    </source>
</evidence>
<dbReference type="PROSITE" id="PS00198">
    <property type="entry name" value="4FE4S_FER_1"/>
    <property type="match status" value="1"/>
</dbReference>
<keyword evidence="1" id="KW-0004">4Fe-4S</keyword>
<organism evidence="7 8">
    <name type="scientific">Candidatus Desulfacyla euxinica</name>
    <dbReference type="NCBI Taxonomy" id="2841693"/>
    <lineage>
        <taxon>Bacteria</taxon>
        <taxon>Deltaproteobacteria</taxon>
        <taxon>Candidatus Desulfacyla</taxon>
    </lineage>
</organism>
<accession>A0A8J6MX29</accession>
<feature type="transmembrane region" description="Helical" evidence="5">
    <location>
        <begin position="20"/>
        <end position="38"/>
    </location>
</feature>
<protein>
    <submittedName>
        <fullName evidence="7">4Fe-4S dicluster domain-containing protein</fullName>
    </submittedName>
</protein>
<evidence type="ECO:0000256" key="3">
    <source>
        <dbReference type="ARBA" id="ARBA00023004"/>
    </source>
</evidence>
<dbReference type="InterPro" id="IPR017896">
    <property type="entry name" value="4Fe4S_Fe-S-bd"/>
</dbReference>
<comment type="caution">
    <text evidence="7">The sequence shown here is derived from an EMBL/GenBank/DDBJ whole genome shotgun (WGS) entry which is preliminary data.</text>
</comment>